<evidence type="ECO:0000256" key="5">
    <source>
        <dbReference type="ARBA" id="ARBA00023054"/>
    </source>
</evidence>
<dbReference type="InterPro" id="IPR019821">
    <property type="entry name" value="Kinesin_motor_CS"/>
</dbReference>
<keyword evidence="7" id="KW-0493">Microtubule</keyword>
<accession>A0AAD1Y4Y3</accession>
<dbReference type="PROSITE" id="PS00411">
    <property type="entry name" value="KINESIN_MOTOR_1"/>
    <property type="match status" value="1"/>
</dbReference>
<dbReference type="GO" id="GO:0005874">
    <property type="term" value="C:microtubule"/>
    <property type="evidence" value="ECO:0007669"/>
    <property type="project" value="UniProtKB-KW"/>
</dbReference>
<keyword evidence="12" id="KW-1185">Reference proteome</keyword>
<dbReference type="Pfam" id="PF00225">
    <property type="entry name" value="Kinesin"/>
    <property type="match status" value="1"/>
</dbReference>
<dbReference type="InterPro" id="IPR001752">
    <property type="entry name" value="Kinesin_motor_dom"/>
</dbReference>
<feature type="binding site" evidence="6">
    <location>
        <begin position="207"/>
        <end position="214"/>
    </location>
    <ligand>
        <name>ATP</name>
        <dbReference type="ChEBI" id="CHEBI:30616"/>
    </ligand>
</feature>
<evidence type="ECO:0000313" key="12">
    <source>
        <dbReference type="Proteomes" id="UP001295684"/>
    </source>
</evidence>
<dbReference type="SMART" id="SM00129">
    <property type="entry name" value="KISc"/>
    <property type="match status" value="1"/>
</dbReference>
<evidence type="ECO:0000313" key="11">
    <source>
        <dbReference type="EMBL" id="CAI2383941.1"/>
    </source>
</evidence>
<name>A0AAD1Y4Y3_EUPCR</name>
<dbReference type="GO" id="GO:0005524">
    <property type="term" value="F:ATP binding"/>
    <property type="evidence" value="ECO:0007669"/>
    <property type="project" value="UniProtKB-UniRule"/>
</dbReference>
<evidence type="ECO:0000256" key="8">
    <source>
        <dbReference type="SAM" id="Coils"/>
    </source>
</evidence>
<dbReference type="GO" id="GO:0003777">
    <property type="term" value="F:microtubule motor activity"/>
    <property type="evidence" value="ECO:0007669"/>
    <property type="project" value="InterPro"/>
</dbReference>
<organism evidence="11 12">
    <name type="scientific">Euplotes crassus</name>
    <dbReference type="NCBI Taxonomy" id="5936"/>
    <lineage>
        <taxon>Eukaryota</taxon>
        <taxon>Sar</taxon>
        <taxon>Alveolata</taxon>
        <taxon>Ciliophora</taxon>
        <taxon>Intramacronucleata</taxon>
        <taxon>Spirotrichea</taxon>
        <taxon>Hypotrichia</taxon>
        <taxon>Euplotida</taxon>
        <taxon>Euplotidae</taxon>
        <taxon>Moneuplotes</taxon>
    </lineage>
</organism>
<feature type="compositionally biased region" description="Low complexity" evidence="9">
    <location>
        <begin position="825"/>
        <end position="835"/>
    </location>
</feature>
<dbReference type="PROSITE" id="PS50067">
    <property type="entry name" value="KINESIN_MOTOR_2"/>
    <property type="match status" value="1"/>
</dbReference>
<feature type="region of interest" description="Disordered" evidence="9">
    <location>
        <begin position="665"/>
        <end position="685"/>
    </location>
</feature>
<protein>
    <recommendedName>
        <fullName evidence="7">Kinesin-like protein</fullName>
    </recommendedName>
</protein>
<comment type="similarity">
    <text evidence="6 7">Belongs to the TRAFAC class myosin-kinesin ATPase superfamily. Kinesin family.</text>
</comment>
<sequence length="899" mass="104752">MTPHQQQQYLMQQNMNQYMYRETMDEDPQQYAFDPGHKGHLGDSYRSGNDFESTPGSRYSVKNMRDLTPGGPQGPTNQNEDDDNYEYSHAPSIYSSKPSKNDNFKVIIRVRPPLPREQDQSCPFRSCLHITPDNKSVSLMEYMGAEVNERERQLDIQENPQLCVWHNFTFDYVYDPSATQNFLYDNTAKPAVLSVLEGYNATMLAYGQTGTGKTYTMEGFKYSGCDPQRGIVPRSMEQIFKYIEASSNRNSTFMVRASYLQIYNEIISDLLKTDRTALNIREDKKKGIFVEGLSEWAVRSPNEIYSLMQKGAMSRKTAWTNKNDVSSRSHAVFIIIVEQMRTVDNSKEIKVGKLNLVDLAGSESVRITGATGERLEESKKINQSLSCLGNVIAALTDVKPRTHIPYRDSKLTRLLKDSLGGNCKTTMMMMVSPAPEAFNETASTLKFGMRAKKIKNDARVNEDVDQRALLRKYEVELRKLKQELEKKGHGCGDPSAVTQLEEEKRRAEEDKEAAINALEVRSREYMLEREEKMRLEEKIKLMHSQMLTGGKKIEETPQFRVALEKKHKQIREYYDEKLKEIERERNQIEEEKTQVDKYKQLLIKQRDIMIALTNRLNERDETIIQLQEELDAYDKIHRETEMNIENKTERVHNLEEYIRENGLEVPQGPEYDTEDPESQNMLGRRYPPYQSDQIGDEDMPMKLMNADEKIEELMQIVEEQKMHMETLEQERTELIDSKADFMSEKINEIVNREVNKELERIRNNPDSNYYEEQPEGEEEDEYEGDDNEAHVERREMEDDENHEDNQSHFSQYSQKEEYGNPMPYNFNPNANKENNFSGVRYPEDYESMGSYKQNASDSHASSYKSSNVSTHDKVYERRLPPNVEEMLKQKRQQMANRLS</sequence>
<dbReference type="Gene3D" id="3.40.850.10">
    <property type="entry name" value="Kinesin motor domain"/>
    <property type="match status" value="1"/>
</dbReference>
<gene>
    <name evidence="11" type="ORF">ECRASSUSDP1_LOCUS25459</name>
</gene>
<dbReference type="GO" id="GO:0005737">
    <property type="term" value="C:cytoplasm"/>
    <property type="evidence" value="ECO:0007669"/>
    <property type="project" value="UniProtKB-SubCell"/>
</dbReference>
<feature type="coiled-coil region" evidence="8">
    <location>
        <begin position="470"/>
        <end position="517"/>
    </location>
</feature>
<dbReference type="GO" id="GO:0005875">
    <property type="term" value="C:microtubule associated complex"/>
    <property type="evidence" value="ECO:0007669"/>
    <property type="project" value="TreeGrafter"/>
</dbReference>
<feature type="compositionally biased region" description="Acidic residues" evidence="9">
    <location>
        <begin position="772"/>
        <end position="786"/>
    </location>
</feature>
<dbReference type="AlphaFoldDB" id="A0AAD1Y4Y3"/>
<feature type="region of interest" description="Disordered" evidence="9">
    <location>
        <begin position="762"/>
        <end position="899"/>
    </location>
</feature>
<evidence type="ECO:0000256" key="1">
    <source>
        <dbReference type="ARBA" id="ARBA00004496"/>
    </source>
</evidence>
<dbReference type="GO" id="GO:0007052">
    <property type="term" value="P:mitotic spindle organization"/>
    <property type="evidence" value="ECO:0007669"/>
    <property type="project" value="TreeGrafter"/>
</dbReference>
<evidence type="ECO:0000256" key="6">
    <source>
        <dbReference type="PROSITE-ProRule" id="PRU00283"/>
    </source>
</evidence>
<feature type="compositionally biased region" description="Basic and acidic residues" evidence="9">
    <location>
        <begin position="870"/>
        <end position="879"/>
    </location>
</feature>
<dbReference type="PRINTS" id="PR00380">
    <property type="entry name" value="KINESINHEAVY"/>
</dbReference>
<dbReference type="CDD" id="cd00106">
    <property type="entry name" value="KISc"/>
    <property type="match status" value="1"/>
</dbReference>
<dbReference type="GO" id="GO:0051231">
    <property type="term" value="P:spindle elongation"/>
    <property type="evidence" value="ECO:0007669"/>
    <property type="project" value="TreeGrafter"/>
</dbReference>
<evidence type="ECO:0000256" key="9">
    <source>
        <dbReference type="SAM" id="MobiDB-lite"/>
    </source>
</evidence>
<evidence type="ECO:0000256" key="2">
    <source>
        <dbReference type="ARBA" id="ARBA00022490"/>
    </source>
</evidence>
<keyword evidence="5 8" id="KW-0175">Coiled coil</keyword>
<feature type="compositionally biased region" description="Polar residues" evidence="9">
    <location>
        <begin position="46"/>
        <end position="57"/>
    </location>
</feature>
<dbReference type="GO" id="GO:0007018">
    <property type="term" value="P:microtubule-based movement"/>
    <property type="evidence" value="ECO:0007669"/>
    <property type="project" value="InterPro"/>
</dbReference>
<evidence type="ECO:0000259" key="10">
    <source>
        <dbReference type="PROSITE" id="PS50067"/>
    </source>
</evidence>
<dbReference type="InterPro" id="IPR036961">
    <property type="entry name" value="Kinesin_motor_dom_sf"/>
</dbReference>
<keyword evidence="2" id="KW-0963">Cytoplasm</keyword>
<evidence type="ECO:0000256" key="3">
    <source>
        <dbReference type="ARBA" id="ARBA00022741"/>
    </source>
</evidence>
<dbReference type="SUPFAM" id="SSF52540">
    <property type="entry name" value="P-loop containing nucleoside triphosphate hydrolases"/>
    <property type="match status" value="1"/>
</dbReference>
<keyword evidence="3 6" id="KW-0547">Nucleotide-binding</keyword>
<comment type="subcellular location">
    <subcellularLocation>
        <location evidence="1">Cytoplasm</location>
    </subcellularLocation>
</comment>
<feature type="compositionally biased region" description="Low complexity" evidence="9">
    <location>
        <begin position="856"/>
        <end position="866"/>
    </location>
</feature>
<proteinExistence type="inferred from homology"/>
<evidence type="ECO:0000256" key="4">
    <source>
        <dbReference type="ARBA" id="ARBA00022840"/>
    </source>
</evidence>
<dbReference type="Proteomes" id="UP001295684">
    <property type="component" value="Unassembled WGS sequence"/>
</dbReference>
<keyword evidence="6 7" id="KW-0505">Motor protein</keyword>
<dbReference type="FunFam" id="3.40.850.10:FF:000083">
    <property type="entry name" value="Kinesin-like protein"/>
    <property type="match status" value="1"/>
</dbReference>
<dbReference type="EMBL" id="CAMPGE010026247">
    <property type="protein sequence ID" value="CAI2383941.1"/>
    <property type="molecule type" value="Genomic_DNA"/>
</dbReference>
<dbReference type="InterPro" id="IPR027417">
    <property type="entry name" value="P-loop_NTPase"/>
</dbReference>
<keyword evidence="4 6" id="KW-0067">ATP-binding</keyword>
<dbReference type="PANTHER" id="PTHR47969">
    <property type="entry name" value="CHROMOSOME-ASSOCIATED KINESIN KIF4A-RELATED"/>
    <property type="match status" value="1"/>
</dbReference>
<dbReference type="GO" id="GO:0008017">
    <property type="term" value="F:microtubule binding"/>
    <property type="evidence" value="ECO:0007669"/>
    <property type="project" value="InterPro"/>
</dbReference>
<feature type="coiled-coil region" evidence="8">
    <location>
        <begin position="703"/>
        <end position="744"/>
    </location>
</feature>
<feature type="coiled-coil region" evidence="8">
    <location>
        <begin position="571"/>
        <end position="657"/>
    </location>
</feature>
<feature type="domain" description="Kinesin motor" evidence="10">
    <location>
        <begin position="103"/>
        <end position="454"/>
    </location>
</feature>
<feature type="compositionally biased region" description="Basic and acidic residues" evidence="9">
    <location>
        <begin position="787"/>
        <end position="796"/>
    </location>
</feature>
<feature type="region of interest" description="Disordered" evidence="9">
    <location>
        <begin position="29"/>
        <end position="98"/>
    </location>
</feature>
<dbReference type="PANTHER" id="PTHR47969:SF15">
    <property type="entry name" value="CHROMOSOME-ASSOCIATED KINESIN KIF4A-RELATED"/>
    <property type="match status" value="1"/>
</dbReference>
<reference evidence="11" key="1">
    <citation type="submission" date="2023-07" db="EMBL/GenBank/DDBJ databases">
        <authorList>
            <consortium name="AG Swart"/>
            <person name="Singh M."/>
            <person name="Singh A."/>
            <person name="Seah K."/>
            <person name="Emmerich C."/>
        </authorList>
    </citation>
    <scope>NUCLEOTIDE SEQUENCE</scope>
    <source>
        <strain evidence="11">DP1</strain>
    </source>
</reference>
<evidence type="ECO:0000256" key="7">
    <source>
        <dbReference type="RuleBase" id="RU000394"/>
    </source>
</evidence>
<dbReference type="InterPro" id="IPR027640">
    <property type="entry name" value="Kinesin-like_fam"/>
</dbReference>
<comment type="caution">
    <text evidence="11">The sequence shown here is derived from an EMBL/GenBank/DDBJ whole genome shotgun (WGS) entry which is preliminary data.</text>
</comment>